<dbReference type="EMBL" id="CADCWG010000171">
    <property type="protein sequence ID" value="CAA9562100.1"/>
    <property type="molecule type" value="Genomic_DNA"/>
</dbReference>
<reference evidence="2" key="1">
    <citation type="submission" date="2020-02" db="EMBL/GenBank/DDBJ databases">
        <authorList>
            <person name="Meier V. D."/>
        </authorList>
    </citation>
    <scope>NUCLEOTIDE SEQUENCE</scope>
    <source>
        <strain evidence="2">AVDCRST_MAG49</strain>
    </source>
</reference>
<feature type="region of interest" description="Disordered" evidence="1">
    <location>
        <begin position="89"/>
        <end position="113"/>
    </location>
</feature>
<evidence type="ECO:0000256" key="1">
    <source>
        <dbReference type="SAM" id="MobiDB-lite"/>
    </source>
</evidence>
<dbReference type="AlphaFoldDB" id="A0A6J4UXM1"/>
<evidence type="ECO:0000313" key="2">
    <source>
        <dbReference type="EMBL" id="CAA9562100.1"/>
    </source>
</evidence>
<gene>
    <name evidence="2" type="ORF">AVDCRST_MAG49-2585</name>
</gene>
<organism evidence="2">
    <name type="scientific">uncultured Thermomicrobiales bacterium</name>
    <dbReference type="NCBI Taxonomy" id="1645740"/>
    <lineage>
        <taxon>Bacteria</taxon>
        <taxon>Pseudomonadati</taxon>
        <taxon>Thermomicrobiota</taxon>
        <taxon>Thermomicrobia</taxon>
        <taxon>Thermomicrobiales</taxon>
        <taxon>environmental samples</taxon>
    </lineage>
</organism>
<proteinExistence type="predicted"/>
<sequence length="113" mass="11671">MFRSFFAIVILTSLLRRRRRAAGHRGACRSATVGRPAADVLAWRSPGSARTSPIGLPEIPPRRATAAPVPVALVETGGAVARDGWHGAAFAPRTGATPPGSDRAPDGGIGLNP</sequence>
<name>A0A6J4UXM1_9BACT</name>
<protein>
    <submittedName>
        <fullName evidence="2">Uncharacterized protein</fullName>
    </submittedName>
</protein>
<accession>A0A6J4UXM1</accession>